<gene>
    <name evidence="6" type="ORF">A3F19_01275</name>
</gene>
<dbReference type="AlphaFoldDB" id="A0A1F6WBH4"/>
<evidence type="ECO:0000313" key="7">
    <source>
        <dbReference type="Proteomes" id="UP000177052"/>
    </source>
</evidence>
<dbReference type="Gene3D" id="1.20.120.1630">
    <property type="match status" value="1"/>
</dbReference>
<evidence type="ECO:0008006" key="8">
    <source>
        <dbReference type="Google" id="ProtNLM"/>
    </source>
</evidence>
<keyword evidence="3 5" id="KW-1133">Transmembrane helix</keyword>
<accession>A0A1F6WBH4</accession>
<comment type="subcellular location">
    <subcellularLocation>
        <location evidence="1">Endomembrane system</location>
        <topology evidence="1">Multi-pass membrane protein</topology>
    </subcellularLocation>
</comment>
<name>A0A1F6WBH4_9BACT</name>
<evidence type="ECO:0000256" key="4">
    <source>
        <dbReference type="ARBA" id="ARBA00023136"/>
    </source>
</evidence>
<sequence length="162" mass="18894">MESYDEIEPTKKEHPHKNKVHRILAHSYLIYFILLLIGVSLDLIFRFKISTSVTILSVGAVFLVFGTILILWAQRTSRDLKKNNISKETFCHGPYCYTRSPTHWGLFFLILGFGIIANAVFVIFSTVISFFLTRFIFLEKQENILAEKYGVPYLEYKKMVKF</sequence>
<protein>
    <recommendedName>
        <fullName evidence="8">Steroid 5-alpha reductase C-terminal domain-containing protein</fullName>
    </recommendedName>
</protein>
<dbReference type="Proteomes" id="UP000177052">
    <property type="component" value="Unassembled WGS sequence"/>
</dbReference>
<feature type="transmembrane region" description="Helical" evidence="5">
    <location>
        <begin position="28"/>
        <end position="45"/>
    </location>
</feature>
<dbReference type="EMBL" id="MFUJ01000020">
    <property type="protein sequence ID" value="OGI79258.1"/>
    <property type="molecule type" value="Genomic_DNA"/>
</dbReference>
<feature type="transmembrane region" description="Helical" evidence="5">
    <location>
        <begin position="104"/>
        <end position="132"/>
    </location>
</feature>
<feature type="transmembrane region" description="Helical" evidence="5">
    <location>
        <begin position="52"/>
        <end position="73"/>
    </location>
</feature>
<keyword evidence="4 5" id="KW-0472">Membrane</keyword>
<reference evidence="6 7" key="1">
    <citation type="journal article" date="2016" name="Nat. Commun.">
        <title>Thousands of microbial genomes shed light on interconnected biogeochemical processes in an aquifer system.</title>
        <authorList>
            <person name="Anantharaman K."/>
            <person name="Brown C.T."/>
            <person name="Hug L.A."/>
            <person name="Sharon I."/>
            <person name="Castelle C.J."/>
            <person name="Probst A.J."/>
            <person name="Thomas B.C."/>
            <person name="Singh A."/>
            <person name="Wilkins M.J."/>
            <person name="Karaoz U."/>
            <person name="Brodie E.L."/>
            <person name="Williams K.H."/>
            <person name="Hubbard S.S."/>
            <person name="Banfield J.F."/>
        </authorList>
    </citation>
    <scope>NUCLEOTIDE SEQUENCE [LARGE SCALE GENOMIC DNA]</scope>
</reference>
<evidence type="ECO:0000313" key="6">
    <source>
        <dbReference type="EMBL" id="OGI79258.1"/>
    </source>
</evidence>
<evidence type="ECO:0000256" key="3">
    <source>
        <dbReference type="ARBA" id="ARBA00022989"/>
    </source>
</evidence>
<proteinExistence type="predicted"/>
<comment type="caution">
    <text evidence="6">The sequence shown here is derived from an EMBL/GenBank/DDBJ whole genome shotgun (WGS) entry which is preliminary data.</text>
</comment>
<evidence type="ECO:0000256" key="2">
    <source>
        <dbReference type="ARBA" id="ARBA00022692"/>
    </source>
</evidence>
<dbReference type="Pfam" id="PF04191">
    <property type="entry name" value="PEMT"/>
    <property type="match status" value="1"/>
</dbReference>
<dbReference type="InterPro" id="IPR007318">
    <property type="entry name" value="Phopholipid_MeTrfase"/>
</dbReference>
<evidence type="ECO:0000256" key="1">
    <source>
        <dbReference type="ARBA" id="ARBA00004127"/>
    </source>
</evidence>
<organism evidence="6 7">
    <name type="scientific">Candidatus Nomurabacteria bacterium RIFCSPHIGHO2_12_FULL_37_29</name>
    <dbReference type="NCBI Taxonomy" id="1801759"/>
    <lineage>
        <taxon>Bacteria</taxon>
        <taxon>Candidatus Nomuraibacteriota</taxon>
    </lineage>
</organism>
<evidence type="ECO:0000256" key="5">
    <source>
        <dbReference type="SAM" id="Phobius"/>
    </source>
</evidence>
<keyword evidence="2 5" id="KW-0812">Transmembrane</keyword>